<proteinExistence type="predicted"/>
<accession>A0A315WAJ7</accession>
<dbReference type="AlphaFoldDB" id="A0A315WAJ7"/>
<keyword evidence="4" id="KW-0342">GTP-binding</keyword>
<comment type="subcellular location">
    <subcellularLocation>
        <location evidence="1">Membrane</location>
    </subcellularLocation>
</comment>
<dbReference type="PANTHER" id="PTHR10465:SF2">
    <property type="entry name" value="MITOFUSIN-1"/>
    <property type="match status" value="1"/>
</dbReference>
<dbReference type="PANTHER" id="PTHR10465">
    <property type="entry name" value="TRANSMEMBRANE GTPASE FZO1"/>
    <property type="match status" value="1"/>
</dbReference>
<keyword evidence="2" id="KW-0547">Nucleotide-binding</keyword>
<dbReference type="STRING" id="33528.ENSGAFP00000028041"/>
<feature type="compositionally biased region" description="Low complexity" evidence="6">
    <location>
        <begin position="600"/>
        <end position="621"/>
    </location>
</feature>
<reference evidence="8 9" key="1">
    <citation type="journal article" date="2018" name="G3 (Bethesda)">
        <title>A High-Quality Reference Genome for the Invasive Mosquitofish Gambusia affinis Using a Chicago Library.</title>
        <authorList>
            <person name="Hoffberg S.L."/>
            <person name="Troendle N.J."/>
            <person name="Glenn T.C."/>
            <person name="Mahmud O."/>
            <person name="Louha S."/>
            <person name="Chalopin D."/>
            <person name="Bennetzen J.L."/>
            <person name="Mauricio R."/>
        </authorList>
    </citation>
    <scope>NUCLEOTIDE SEQUENCE [LARGE SCALE GENOMIC DNA]</scope>
    <source>
        <strain evidence="8">NE01/NJP1002.9</strain>
        <tissue evidence="8">Muscle</tissue>
    </source>
</reference>
<dbReference type="GO" id="GO:0005525">
    <property type="term" value="F:GTP binding"/>
    <property type="evidence" value="ECO:0007669"/>
    <property type="project" value="UniProtKB-KW"/>
</dbReference>
<dbReference type="InterPro" id="IPR006884">
    <property type="entry name" value="Fzo/mitofusin_HR2"/>
</dbReference>
<evidence type="ECO:0000256" key="4">
    <source>
        <dbReference type="ARBA" id="ARBA00023134"/>
    </source>
</evidence>
<name>A0A315WAJ7_GAMAF</name>
<feature type="compositionally biased region" description="Basic and acidic residues" evidence="6">
    <location>
        <begin position="473"/>
        <end position="497"/>
    </location>
</feature>
<evidence type="ECO:0000256" key="2">
    <source>
        <dbReference type="ARBA" id="ARBA00022741"/>
    </source>
</evidence>
<evidence type="ECO:0000259" key="7">
    <source>
        <dbReference type="Pfam" id="PF04799"/>
    </source>
</evidence>
<dbReference type="Gene3D" id="1.20.5.110">
    <property type="match status" value="1"/>
</dbReference>
<gene>
    <name evidence="8" type="ORF">CCH79_00020413</name>
</gene>
<feature type="region of interest" description="Disordered" evidence="6">
    <location>
        <begin position="466"/>
        <end position="503"/>
    </location>
</feature>
<comment type="caution">
    <text evidence="8">The sequence shown here is derived from an EMBL/GenBank/DDBJ whole genome shotgun (WGS) entry which is preliminary data.</text>
</comment>
<protein>
    <recommendedName>
        <fullName evidence="7">Fzo/mitofusin HR2 domain-containing protein</fullName>
    </recommendedName>
</protein>
<keyword evidence="5" id="KW-0472">Membrane</keyword>
<organism evidence="8 9">
    <name type="scientific">Gambusia affinis</name>
    <name type="common">Western mosquitofish</name>
    <name type="synonym">Heterandria affinis</name>
    <dbReference type="NCBI Taxonomy" id="33528"/>
    <lineage>
        <taxon>Eukaryota</taxon>
        <taxon>Metazoa</taxon>
        <taxon>Chordata</taxon>
        <taxon>Craniata</taxon>
        <taxon>Vertebrata</taxon>
        <taxon>Euteleostomi</taxon>
        <taxon>Actinopterygii</taxon>
        <taxon>Neopterygii</taxon>
        <taxon>Teleostei</taxon>
        <taxon>Neoteleostei</taxon>
        <taxon>Acanthomorphata</taxon>
        <taxon>Ovalentaria</taxon>
        <taxon>Atherinomorphae</taxon>
        <taxon>Cyprinodontiformes</taxon>
        <taxon>Poeciliidae</taxon>
        <taxon>Poeciliinae</taxon>
        <taxon>Gambusia</taxon>
    </lineage>
</organism>
<evidence type="ECO:0000256" key="5">
    <source>
        <dbReference type="ARBA" id="ARBA00023136"/>
    </source>
</evidence>
<dbReference type="GO" id="GO:0005741">
    <property type="term" value="C:mitochondrial outer membrane"/>
    <property type="evidence" value="ECO:0007669"/>
    <property type="project" value="InterPro"/>
</dbReference>
<sequence>MEIRLPVALITDYLQSAGGAMAEGFQDRLTEFQKFERTFEEFISQSAVRTKFEQHTVRAWQITEAIKTVMDAINIASADRKICCLEEREEQRDRLDFVRGQMSRLSDSVKNRIRTLTDDVTAKVASALLDQIHSLPVLVEEFRADFNPTPENLELYKAKLVQHLEQRLSGGLAHRCHGDVLRDIRDAQKLMTDSVRPLVSPSVQQQLCAPSSSFEMTFDLSLAPLCADFREDIDFRFSLGWTALVTRFVGATGAHRALAVPEVSAARWTGRPAGRAADTLLCLQDGPSLKDRLVVSMATGLVSVSSRASMAVLLIGGVVSPNRAGPEPSTLSPGSAGETERQCSSGHIWTRPVAVMCVQVWRSVGWRVVALSVSLYGLLYLYERLTWTASSQERALKQQFTEFAALRLRAVVPVTSSACSQQVFKELTSTFGRLTQRVDLSEAELEGRIRQLTCRIQRLEATQRKSKAFRSPLSHDLKFRKRQNPEKTAEVRGQEQGRRRRAGSENQLLLLLGTANRQEPGHGAGDPAGGLLCSLPAGCGLKQQRFGSTCSNQNQDRAGGVWFCLWWCGPAVDRLRQYQGLVLVSLGPFSSEQQLLTGQRSPPSRVLVSRSRSPRLAARSSPGSSIMETAIRRAAQMLVDICSWLQRWLHLCWVRAVTKLLTASLQNQNQRAAGRRYLSAPRLMQLMPRLYRERMKPGRSCSARPYASTASALRLPLASVAPSRFHSSLLGAHQNQQRSGATCGLTDSAALNASTARSNSELRLYRTPSPVCRSGSTLSTFSCAASWKSSRTSCSAELEEKHWLYLRSATCCLHLGLQIPPWTFGFVLVPMTRANRTPPGRHADVLLRCFVTLWMWSSRGPCVVWLGNPVADSCSGPAAQSVTGLRQLAAVGEAGGERHEGRQVVGAELQTPAAGERLETLVRAQQIRKTRRRVCHACNRKRSLVSVDGQRLDHDRTQPTGHLSITGVLQDGGLQQQDGGVQVSLSSFILTLSEGIGPVKVRVGAAEVVTLHNHRGQQEVPPCGGEPGGGAGFCWLSDSSSQFLRASSSHSACILSQNSVSDCNRTRPEPNQNQTGT</sequence>
<dbReference type="EMBL" id="NHOQ01000205">
    <property type="protein sequence ID" value="PWA32056.1"/>
    <property type="molecule type" value="Genomic_DNA"/>
</dbReference>
<evidence type="ECO:0000313" key="8">
    <source>
        <dbReference type="EMBL" id="PWA32056.1"/>
    </source>
</evidence>
<dbReference type="Proteomes" id="UP000250572">
    <property type="component" value="Unassembled WGS sequence"/>
</dbReference>
<evidence type="ECO:0000256" key="3">
    <source>
        <dbReference type="ARBA" id="ARBA00022801"/>
    </source>
</evidence>
<evidence type="ECO:0000256" key="1">
    <source>
        <dbReference type="ARBA" id="ARBA00004370"/>
    </source>
</evidence>
<evidence type="ECO:0000256" key="6">
    <source>
        <dbReference type="SAM" id="MobiDB-lite"/>
    </source>
</evidence>
<keyword evidence="3" id="KW-0378">Hydrolase</keyword>
<evidence type="ECO:0000313" key="9">
    <source>
        <dbReference type="Proteomes" id="UP000250572"/>
    </source>
</evidence>
<dbReference type="GO" id="GO:0051646">
    <property type="term" value="P:mitochondrion localization"/>
    <property type="evidence" value="ECO:0007669"/>
    <property type="project" value="TreeGrafter"/>
</dbReference>
<dbReference type="GO" id="GO:0008053">
    <property type="term" value="P:mitochondrial fusion"/>
    <property type="evidence" value="ECO:0007669"/>
    <property type="project" value="InterPro"/>
</dbReference>
<feature type="domain" description="Fzo/mitofusin HR2" evidence="7">
    <location>
        <begin position="353"/>
        <end position="471"/>
    </location>
</feature>
<feature type="region of interest" description="Disordered" evidence="6">
    <location>
        <begin position="594"/>
        <end position="621"/>
    </location>
</feature>
<keyword evidence="9" id="KW-1185">Reference proteome</keyword>
<dbReference type="GO" id="GO:0003924">
    <property type="term" value="F:GTPase activity"/>
    <property type="evidence" value="ECO:0007669"/>
    <property type="project" value="InterPro"/>
</dbReference>
<dbReference type="InterPro" id="IPR027094">
    <property type="entry name" value="Mitofusin_fam"/>
</dbReference>
<dbReference type="Pfam" id="PF04799">
    <property type="entry name" value="Fzo_mitofusin"/>
    <property type="match status" value="1"/>
</dbReference>
<dbReference type="SUPFAM" id="SSF111479">
    <property type="entry name" value="Fzo-like conserved region"/>
    <property type="match status" value="1"/>
</dbReference>